<gene>
    <name evidence="1" type="ORF">PISMIDRAFT_682495</name>
</gene>
<evidence type="ECO:0000313" key="2">
    <source>
        <dbReference type="Proteomes" id="UP000054018"/>
    </source>
</evidence>
<organism evidence="1 2">
    <name type="scientific">Pisolithus microcarpus 441</name>
    <dbReference type="NCBI Taxonomy" id="765257"/>
    <lineage>
        <taxon>Eukaryota</taxon>
        <taxon>Fungi</taxon>
        <taxon>Dikarya</taxon>
        <taxon>Basidiomycota</taxon>
        <taxon>Agaricomycotina</taxon>
        <taxon>Agaricomycetes</taxon>
        <taxon>Agaricomycetidae</taxon>
        <taxon>Boletales</taxon>
        <taxon>Sclerodermatineae</taxon>
        <taxon>Pisolithaceae</taxon>
        <taxon>Pisolithus</taxon>
    </lineage>
</organism>
<dbReference type="HOGENOM" id="CLU_2694624_0_0_1"/>
<reference evidence="1 2" key="1">
    <citation type="submission" date="2014-04" db="EMBL/GenBank/DDBJ databases">
        <authorList>
            <consortium name="DOE Joint Genome Institute"/>
            <person name="Kuo A."/>
            <person name="Kohler A."/>
            <person name="Costa M.D."/>
            <person name="Nagy L.G."/>
            <person name="Floudas D."/>
            <person name="Copeland A."/>
            <person name="Barry K.W."/>
            <person name="Cichocki N."/>
            <person name="Veneault-Fourrey C."/>
            <person name="LaButti K."/>
            <person name="Lindquist E.A."/>
            <person name="Lipzen A."/>
            <person name="Lundell T."/>
            <person name="Morin E."/>
            <person name="Murat C."/>
            <person name="Sun H."/>
            <person name="Tunlid A."/>
            <person name="Henrissat B."/>
            <person name="Grigoriev I.V."/>
            <person name="Hibbett D.S."/>
            <person name="Martin F."/>
            <person name="Nordberg H.P."/>
            <person name="Cantor M.N."/>
            <person name="Hua S.X."/>
        </authorList>
    </citation>
    <scope>NUCLEOTIDE SEQUENCE [LARGE SCALE GENOMIC DNA]</scope>
    <source>
        <strain evidence="1 2">441</strain>
    </source>
</reference>
<reference evidence="2" key="2">
    <citation type="submission" date="2015-01" db="EMBL/GenBank/DDBJ databases">
        <title>Evolutionary Origins and Diversification of the Mycorrhizal Mutualists.</title>
        <authorList>
            <consortium name="DOE Joint Genome Institute"/>
            <consortium name="Mycorrhizal Genomics Consortium"/>
            <person name="Kohler A."/>
            <person name="Kuo A."/>
            <person name="Nagy L.G."/>
            <person name="Floudas D."/>
            <person name="Copeland A."/>
            <person name="Barry K.W."/>
            <person name="Cichocki N."/>
            <person name="Veneault-Fourrey C."/>
            <person name="LaButti K."/>
            <person name="Lindquist E.A."/>
            <person name="Lipzen A."/>
            <person name="Lundell T."/>
            <person name="Morin E."/>
            <person name="Murat C."/>
            <person name="Riley R."/>
            <person name="Ohm R."/>
            <person name="Sun H."/>
            <person name="Tunlid A."/>
            <person name="Henrissat B."/>
            <person name="Grigoriev I.V."/>
            <person name="Hibbett D.S."/>
            <person name="Martin F."/>
        </authorList>
    </citation>
    <scope>NUCLEOTIDE SEQUENCE [LARGE SCALE GENOMIC DNA]</scope>
    <source>
        <strain evidence="2">441</strain>
    </source>
</reference>
<dbReference type="EMBL" id="KN833770">
    <property type="protein sequence ID" value="KIK20208.1"/>
    <property type="molecule type" value="Genomic_DNA"/>
</dbReference>
<sequence length="74" mass="8433">MLWWTRFRNVTKLIWDISSVHSFSHGASNADSAAYFLFMDFLFLRVGEFAVYSQLLETLIGPTLDVPAMVSASR</sequence>
<name>A0A0C9ZJT5_9AGAM</name>
<protein>
    <submittedName>
        <fullName evidence="1">Uncharacterized protein</fullName>
    </submittedName>
</protein>
<dbReference type="AlphaFoldDB" id="A0A0C9ZJT5"/>
<dbReference type="Proteomes" id="UP000054018">
    <property type="component" value="Unassembled WGS sequence"/>
</dbReference>
<keyword evidence="2" id="KW-1185">Reference proteome</keyword>
<accession>A0A0C9ZJT5</accession>
<evidence type="ECO:0000313" key="1">
    <source>
        <dbReference type="EMBL" id="KIK20208.1"/>
    </source>
</evidence>
<feature type="non-terminal residue" evidence="1">
    <location>
        <position position="74"/>
    </location>
</feature>
<proteinExistence type="predicted"/>